<dbReference type="SUPFAM" id="SSF50249">
    <property type="entry name" value="Nucleic acid-binding proteins"/>
    <property type="match status" value="1"/>
</dbReference>
<name>A0A553SQR3_NIACI</name>
<dbReference type="PROSITE" id="PS50160">
    <property type="entry name" value="DNA_LIGASE_A3"/>
    <property type="match status" value="1"/>
</dbReference>
<dbReference type="Proteomes" id="UP000319837">
    <property type="component" value="Plasmid unnamed1"/>
</dbReference>
<evidence type="ECO:0000256" key="3">
    <source>
        <dbReference type="ARBA" id="ARBA00034003"/>
    </source>
</evidence>
<dbReference type="InterPro" id="IPR050191">
    <property type="entry name" value="ATP-dep_DNA_ligase"/>
</dbReference>
<reference evidence="5" key="1">
    <citation type="submission" date="2018-10" db="EMBL/GenBank/DDBJ databases">
        <title>FDA dAtabase for Regulatory Grade micrObial Sequences (FDA-ARGOS): Supporting development and validation of Infectious Disease Dx tests.</title>
        <authorList>
            <person name="Minogue T."/>
            <person name="Wolcott M."/>
            <person name="Wasieloski L."/>
            <person name="Aguilar W."/>
            <person name="Moore D."/>
            <person name="Tallon L.J."/>
            <person name="Sadzewicz L."/>
            <person name="Sengamalay N."/>
            <person name="Ott S."/>
            <person name="Godinez A."/>
            <person name="Nagaraj S."/>
            <person name="Vavikolanu K."/>
            <person name="Vyas G."/>
            <person name="Nadendla S."/>
            <person name="Aluvathingal J."/>
            <person name="Sichtig H."/>
        </authorList>
    </citation>
    <scope>NUCLEOTIDE SEQUENCE</scope>
    <source>
        <strain evidence="5">FDAARGOS_343</strain>
        <plasmid evidence="5">unnamed1</plasmid>
    </source>
</reference>
<dbReference type="RefSeq" id="WP_185762726.1">
    <property type="nucleotide sequence ID" value="NZ_CM017505.1"/>
</dbReference>
<dbReference type="SUPFAM" id="SSF56091">
    <property type="entry name" value="DNA ligase/mRNA capping enzyme, catalytic domain"/>
    <property type="match status" value="1"/>
</dbReference>
<comment type="caution">
    <text evidence="5">The sequence shown here is derived from an EMBL/GenBank/DDBJ whole genome shotgun (WGS) entry which is preliminary data.</text>
</comment>
<keyword evidence="5" id="KW-0614">Plasmid</keyword>
<geneLocation type="plasmid" evidence="5">
    <name>unnamed1</name>
</geneLocation>
<evidence type="ECO:0000313" key="5">
    <source>
        <dbReference type="EMBL" id="TRZ39327.1"/>
    </source>
</evidence>
<dbReference type="GO" id="GO:0006310">
    <property type="term" value="P:DNA recombination"/>
    <property type="evidence" value="ECO:0007669"/>
    <property type="project" value="InterPro"/>
</dbReference>
<comment type="catalytic activity">
    <reaction evidence="3">
        <text>ATP + (deoxyribonucleotide)n-3'-hydroxyl + 5'-phospho-(deoxyribonucleotide)m = (deoxyribonucleotide)n+m + AMP + diphosphate.</text>
        <dbReference type="EC" id="6.5.1.1"/>
    </reaction>
</comment>
<dbReference type="InterPro" id="IPR012340">
    <property type="entry name" value="NA-bd_OB-fold"/>
</dbReference>
<evidence type="ECO:0000259" key="4">
    <source>
        <dbReference type="PROSITE" id="PS50160"/>
    </source>
</evidence>
<dbReference type="GO" id="GO:0006281">
    <property type="term" value="P:DNA repair"/>
    <property type="evidence" value="ECO:0007669"/>
    <property type="project" value="InterPro"/>
</dbReference>
<dbReference type="PANTHER" id="PTHR45674">
    <property type="entry name" value="DNA LIGASE 1/3 FAMILY MEMBER"/>
    <property type="match status" value="1"/>
</dbReference>
<dbReference type="EMBL" id="RIBP01000002">
    <property type="protein sequence ID" value="TRZ39327.1"/>
    <property type="molecule type" value="Genomic_DNA"/>
</dbReference>
<protein>
    <submittedName>
        <fullName evidence="5">ATP-dependent DNA ligase</fullName>
        <ecNumber evidence="5">6.5.1.1</ecNumber>
    </submittedName>
</protein>
<organism evidence="5">
    <name type="scientific">Niallia circulans</name>
    <name type="common">Bacillus circulans</name>
    <dbReference type="NCBI Taxonomy" id="1397"/>
    <lineage>
        <taxon>Bacteria</taxon>
        <taxon>Bacillati</taxon>
        <taxon>Bacillota</taxon>
        <taxon>Bacilli</taxon>
        <taxon>Bacillales</taxon>
        <taxon>Bacillaceae</taxon>
        <taxon>Niallia</taxon>
    </lineage>
</organism>
<keyword evidence="2 5" id="KW-0436">Ligase</keyword>
<dbReference type="InterPro" id="IPR012310">
    <property type="entry name" value="DNA_ligase_ATP-dep_cent"/>
</dbReference>
<proteinExistence type="inferred from homology"/>
<evidence type="ECO:0000256" key="1">
    <source>
        <dbReference type="ARBA" id="ARBA00007572"/>
    </source>
</evidence>
<dbReference type="GO" id="GO:0003910">
    <property type="term" value="F:DNA ligase (ATP) activity"/>
    <property type="evidence" value="ECO:0007669"/>
    <property type="project" value="UniProtKB-EC"/>
</dbReference>
<evidence type="ECO:0000256" key="2">
    <source>
        <dbReference type="ARBA" id="ARBA00022598"/>
    </source>
</evidence>
<sequence>MFISPMLLERITVPELQQDKYKDNSKFYTELKLDGIRLLLSNFNGKIRLYTRHHTECTNRFPELTNLPIPEGTILDGEIIVSKDGKPCFESVMERFMSSKSTHPIQYGVFDILYRNNENIMGLPLSQRKEILKRILPEGNITIFPIPYIEGRASDYFNQIVLNDLEGIVIKKSSSIYSKNKRSDSWLKVINYKYETVYITKIRKDEFGAVLTFKDGRYAGVMEFIPAKERALLYKNIDRNNNSENDKFLTLKQPISCTVKYRNLTSQGLLRIPSFFSWNKHIAS</sequence>
<dbReference type="Gene3D" id="3.30.1490.70">
    <property type="match status" value="1"/>
</dbReference>
<dbReference type="Pfam" id="PF01068">
    <property type="entry name" value="DNA_ligase_A_M"/>
    <property type="match status" value="1"/>
</dbReference>
<dbReference type="CDD" id="cd07906">
    <property type="entry name" value="Adenylation_DNA_ligase_LigD_LigC"/>
    <property type="match status" value="1"/>
</dbReference>
<dbReference type="EC" id="6.5.1.1" evidence="5"/>
<dbReference type="Gene3D" id="3.30.470.30">
    <property type="entry name" value="DNA ligase/mRNA capping enzyme"/>
    <property type="match status" value="1"/>
</dbReference>
<feature type="domain" description="ATP-dependent DNA ligase family profile" evidence="4">
    <location>
        <begin position="98"/>
        <end position="222"/>
    </location>
</feature>
<dbReference type="GO" id="GO:0005524">
    <property type="term" value="F:ATP binding"/>
    <property type="evidence" value="ECO:0007669"/>
    <property type="project" value="InterPro"/>
</dbReference>
<gene>
    <name evidence="5" type="ORF">CEQ21_07135</name>
</gene>
<comment type="similarity">
    <text evidence="1">Belongs to the ATP-dependent DNA ligase family.</text>
</comment>
<dbReference type="PANTHER" id="PTHR45674:SF4">
    <property type="entry name" value="DNA LIGASE 1"/>
    <property type="match status" value="1"/>
</dbReference>
<dbReference type="AlphaFoldDB" id="A0A553SQR3"/>
<accession>A0A553SQR3</accession>